<protein>
    <submittedName>
        <fullName evidence="1">Uncharacterized protein</fullName>
    </submittedName>
</protein>
<proteinExistence type="predicted"/>
<accession>A0A2P5FPC1</accession>
<dbReference type="InParanoid" id="A0A2P5FPC1"/>
<dbReference type="AlphaFoldDB" id="A0A2P5FPC1"/>
<reference evidence="2" key="1">
    <citation type="submission" date="2016-06" db="EMBL/GenBank/DDBJ databases">
        <title>Parallel loss of symbiosis genes in relatives of nitrogen-fixing non-legume Parasponia.</title>
        <authorList>
            <person name="Van Velzen R."/>
            <person name="Holmer R."/>
            <person name="Bu F."/>
            <person name="Rutten L."/>
            <person name="Van Zeijl A."/>
            <person name="Liu W."/>
            <person name="Santuari L."/>
            <person name="Cao Q."/>
            <person name="Sharma T."/>
            <person name="Shen D."/>
            <person name="Roswanjaya Y."/>
            <person name="Wardhani T."/>
            <person name="Kalhor M.S."/>
            <person name="Jansen J."/>
            <person name="Van den Hoogen J."/>
            <person name="Gungor B."/>
            <person name="Hartog M."/>
            <person name="Hontelez J."/>
            <person name="Verver J."/>
            <person name="Yang W.-C."/>
            <person name="Schijlen E."/>
            <person name="Repin R."/>
            <person name="Schilthuizen M."/>
            <person name="Schranz E."/>
            <person name="Heidstra R."/>
            <person name="Miyata K."/>
            <person name="Fedorova E."/>
            <person name="Kohlen W."/>
            <person name="Bisseling T."/>
            <person name="Smit S."/>
            <person name="Geurts R."/>
        </authorList>
    </citation>
    <scope>NUCLEOTIDE SEQUENCE [LARGE SCALE GENOMIC DNA]</scope>
    <source>
        <strain evidence="2">cv. RG33-2</strain>
    </source>
</reference>
<gene>
    <name evidence="1" type="ORF">TorRG33x02_044170</name>
</gene>
<name>A0A2P5FPC1_TREOI</name>
<evidence type="ECO:0000313" key="1">
    <source>
        <dbReference type="EMBL" id="PON99652.1"/>
    </source>
</evidence>
<dbReference type="OrthoDB" id="10325743at2759"/>
<dbReference type="EMBL" id="JXTC01000017">
    <property type="protein sequence ID" value="PON99652.1"/>
    <property type="molecule type" value="Genomic_DNA"/>
</dbReference>
<evidence type="ECO:0000313" key="2">
    <source>
        <dbReference type="Proteomes" id="UP000237000"/>
    </source>
</evidence>
<keyword evidence="2" id="KW-1185">Reference proteome</keyword>
<comment type="caution">
    <text evidence="1">The sequence shown here is derived from an EMBL/GenBank/DDBJ whole genome shotgun (WGS) entry which is preliminary data.</text>
</comment>
<dbReference type="Proteomes" id="UP000237000">
    <property type="component" value="Unassembled WGS sequence"/>
</dbReference>
<organism evidence="1 2">
    <name type="scientific">Trema orientale</name>
    <name type="common">Charcoal tree</name>
    <name type="synonym">Celtis orientalis</name>
    <dbReference type="NCBI Taxonomy" id="63057"/>
    <lineage>
        <taxon>Eukaryota</taxon>
        <taxon>Viridiplantae</taxon>
        <taxon>Streptophyta</taxon>
        <taxon>Embryophyta</taxon>
        <taxon>Tracheophyta</taxon>
        <taxon>Spermatophyta</taxon>
        <taxon>Magnoliopsida</taxon>
        <taxon>eudicotyledons</taxon>
        <taxon>Gunneridae</taxon>
        <taxon>Pentapetalae</taxon>
        <taxon>rosids</taxon>
        <taxon>fabids</taxon>
        <taxon>Rosales</taxon>
        <taxon>Cannabaceae</taxon>
        <taxon>Trema</taxon>
    </lineage>
</organism>
<sequence length="259" mass="29419">MKKKKSAPRGKSGLVPSQRRIIARKLGNDNSNQQARYFANTSTSKVGTNEPMEECCNLNKEEERLRSVWWGSLSIGEDNFDKVDGYAACKLTKASPEFLKFAYRTKDKYYMWAVVVGTNVFFPLKEEYPTPIRINESEVPPNSANDVDAATGDPTSIHIIESEVPPNSANDVDAAVRDESRSSKNWVAQETLPKNCFRHHSNGHIRLEEQSTKAFLRELPQPLQMVFLAPNFLLITSLKRQVHCELARPKKTFRECLNE</sequence>